<feature type="region of interest" description="Disordered" evidence="6">
    <location>
        <begin position="102"/>
        <end position="121"/>
    </location>
</feature>
<keyword evidence="2" id="KW-0519">Myristate</keyword>
<accession>A0A6A5K6S8</accession>
<evidence type="ECO:0000256" key="2">
    <source>
        <dbReference type="ARBA" id="ARBA00022707"/>
    </source>
</evidence>
<dbReference type="EMBL" id="ML975337">
    <property type="protein sequence ID" value="KAF1832489.1"/>
    <property type="molecule type" value="Genomic_DNA"/>
</dbReference>
<dbReference type="GO" id="GO:0071230">
    <property type="term" value="P:cellular response to amino acid stimulus"/>
    <property type="evidence" value="ECO:0007669"/>
    <property type="project" value="InterPro"/>
</dbReference>
<dbReference type="SMART" id="SM01262">
    <property type="entry name" value="LAMTOR"/>
    <property type="match status" value="1"/>
</dbReference>
<keyword evidence="5" id="KW-0449">Lipoprotein</keyword>
<sequence>MGICSSCLGGRRTSASEQSDASHLLGDQYQPNYGTANSTHNLPQPDPEELRRQRENLERICAETNEQLIPVSQSTALPEVTEQPAKHDEYAHLFNERFRSIRRDGRPPSAGDAYGVDDDEETTWLENAVGTQGEDDFDQIKPAKGKLTIQFGQK</sequence>
<comment type="subcellular location">
    <subcellularLocation>
        <location evidence="1">Endomembrane system</location>
    </subcellularLocation>
</comment>
<organism evidence="7 8">
    <name type="scientific">Decorospora gaudefroyi</name>
    <dbReference type="NCBI Taxonomy" id="184978"/>
    <lineage>
        <taxon>Eukaryota</taxon>
        <taxon>Fungi</taxon>
        <taxon>Dikarya</taxon>
        <taxon>Ascomycota</taxon>
        <taxon>Pezizomycotina</taxon>
        <taxon>Dothideomycetes</taxon>
        <taxon>Pleosporomycetidae</taxon>
        <taxon>Pleosporales</taxon>
        <taxon>Pleosporineae</taxon>
        <taxon>Pleosporaceae</taxon>
        <taxon>Decorospora</taxon>
    </lineage>
</organism>
<dbReference type="GO" id="GO:0031902">
    <property type="term" value="C:late endosome membrane"/>
    <property type="evidence" value="ECO:0007669"/>
    <property type="project" value="InterPro"/>
</dbReference>
<dbReference type="GO" id="GO:0016197">
    <property type="term" value="P:endosomal transport"/>
    <property type="evidence" value="ECO:0007669"/>
    <property type="project" value="InterPro"/>
</dbReference>
<dbReference type="AlphaFoldDB" id="A0A6A5K6S8"/>
<gene>
    <name evidence="7" type="ORF">BDW02DRAFT_423392</name>
</gene>
<dbReference type="InterPro" id="IPR028209">
    <property type="entry name" value="LAMTOR1/MEH1"/>
</dbReference>
<evidence type="ECO:0000313" key="8">
    <source>
        <dbReference type="Proteomes" id="UP000800040"/>
    </source>
</evidence>
<protein>
    <recommendedName>
        <fullName evidence="9">LAMTOR domain containing protein</fullName>
    </recommendedName>
</protein>
<evidence type="ECO:0000256" key="6">
    <source>
        <dbReference type="SAM" id="MobiDB-lite"/>
    </source>
</evidence>
<evidence type="ECO:0000256" key="1">
    <source>
        <dbReference type="ARBA" id="ARBA00004308"/>
    </source>
</evidence>
<keyword evidence="3" id="KW-0472">Membrane</keyword>
<feature type="region of interest" description="Disordered" evidence="6">
    <location>
        <begin position="1"/>
        <end position="51"/>
    </location>
</feature>
<feature type="compositionally biased region" description="Polar residues" evidence="6">
    <location>
        <begin position="29"/>
        <end position="42"/>
    </location>
</feature>
<evidence type="ECO:0008006" key="9">
    <source>
        <dbReference type="Google" id="ProtNLM"/>
    </source>
</evidence>
<dbReference type="OrthoDB" id="5299893at2759"/>
<keyword evidence="8" id="KW-1185">Reference proteome</keyword>
<evidence type="ECO:0000256" key="5">
    <source>
        <dbReference type="ARBA" id="ARBA00023288"/>
    </source>
</evidence>
<dbReference type="GO" id="GO:0045121">
    <property type="term" value="C:membrane raft"/>
    <property type="evidence" value="ECO:0007669"/>
    <property type="project" value="InterPro"/>
</dbReference>
<dbReference type="GO" id="GO:0071986">
    <property type="term" value="C:Ragulator complex"/>
    <property type="evidence" value="ECO:0007669"/>
    <property type="project" value="InterPro"/>
</dbReference>
<keyword evidence="4" id="KW-0564">Palmitate</keyword>
<dbReference type="GO" id="GO:0001919">
    <property type="term" value="P:regulation of receptor recycling"/>
    <property type="evidence" value="ECO:0007669"/>
    <property type="project" value="InterPro"/>
</dbReference>
<proteinExistence type="predicted"/>
<evidence type="ECO:0000256" key="4">
    <source>
        <dbReference type="ARBA" id="ARBA00023139"/>
    </source>
</evidence>
<evidence type="ECO:0000256" key="3">
    <source>
        <dbReference type="ARBA" id="ARBA00023136"/>
    </source>
</evidence>
<evidence type="ECO:0000313" key="7">
    <source>
        <dbReference type="EMBL" id="KAF1832489.1"/>
    </source>
</evidence>
<dbReference type="Proteomes" id="UP000800040">
    <property type="component" value="Unassembled WGS sequence"/>
</dbReference>
<dbReference type="Pfam" id="PF15454">
    <property type="entry name" value="LAMTOR"/>
    <property type="match status" value="1"/>
</dbReference>
<name>A0A6A5K6S8_9PLEO</name>
<dbReference type="GO" id="GO:0032008">
    <property type="term" value="P:positive regulation of TOR signaling"/>
    <property type="evidence" value="ECO:0007669"/>
    <property type="project" value="InterPro"/>
</dbReference>
<reference evidence="7" key="1">
    <citation type="submission" date="2020-01" db="EMBL/GenBank/DDBJ databases">
        <authorList>
            <consortium name="DOE Joint Genome Institute"/>
            <person name="Haridas S."/>
            <person name="Albert R."/>
            <person name="Binder M."/>
            <person name="Bloem J."/>
            <person name="Labutti K."/>
            <person name="Salamov A."/>
            <person name="Andreopoulos B."/>
            <person name="Baker S.E."/>
            <person name="Barry K."/>
            <person name="Bills G."/>
            <person name="Bluhm B.H."/>
            <person name="Cannon C."/>
            <person name="Castanera R."/>
            <person name="Culley D.E."/>
            <person name="Daum C."/>
            <person name="Ezra D."/>
            <person name="Gonzalez J.B."/>
            <person name="Henrissat B."/>
            <person name="Kuo A."/>
            <person name="Liang C."/>
            <person name="Lipzen A."/>
            <person name="Lutzoni F."/>
            <person name="Magnuson J."/>
            <person name="Mondo S."/>
            <person name="Nolan M."/>
            <person name="Ohm R."/>
            <person name="Pangilinan J."/>
            <person name="Park H.-J."/>
            <person name="Ramirez L."/>
            <person name="Alfaro M."/>
            <person name="Sun H."/>
            <person name="Tritt A."/>
            <person name="Yoshinaga Y."/>
            <person name="Zwiers L.-H."/>
            <person name="Turgeon B.G."/>
            <person name="Goodwin S.B."/>
            <person name="Spatafora J.W."/>
            <person name="Crous P.W."/>
            <person name="Grigoriev I.V."/>
        </authorList>
    </citation>
    <scope>NUCLEOTIDE SEQUENCE</scope>
    <source>
        <strain evidence="7">P77</strain>
    </source>
</reference>
<dbReference type="GO" id="GO:0043410">
    <property type="term" value="P:positive regulation of MAPK cascade"/>
    <property type="evidence" value="ECO:0007669"/>
    <property type="project" value="InterPro"/>
</dbReference>